<proteinExistence type="predicted"/>
<gene>
    <name evidence="1" type="ORF">O6P37_14665</name>
</gene>
<dbReference type="EMBL" id="JAPZPY010000006">
    <property type="protein sequence ID" value="MCZ8380112.1"/>
    <property type="molecule type" value="Genomic_DNA"/>
</dbReference>
<dbReference type="RefSeq" id="WP_269894775.1">
    <property type="nucleotide sequence ID" value="NZ_JAPZPY010000006.1"/>
</dbReference>
<comment type="caution">
    <text evidence="1">The sequence shown here is derived from an EMBL/GenBank/DDBJ whole genome shotgun (WGS) entry which is preliminary data.</text>
</comment>
<accession>A0ABT4PU68</accession>
<keyword evidence="2" id="KW-1185">Reference proteome</keyword>
<dbReference type="Proteomes" id="UP001142153">
    <property type="component" value="Unassembled WGS sequence"/>
</dbReference>
<dbReference type="Gene3D" id="3.40.50.300">
    <property type="entry name" value="P-loop containing nucleotide triphosphate hydrolases"/>
    <property type="match status" value="1"/>
</dbReference>
<organism evidence="1 2">
    <name type="scientific">Mycobacterium hippophais</name>
    <dbReference type="NCBI Taxonomy" id="3016340"/>
    <lineage>
        <taxon>Bacteria</taxon>
        <taxon>Bacillati</taxon>
        <taxon>Actinomycetota</taxon>
        <taxon>Actinomycetes</taxon>
        <taxon>Mycobacteriales</taxon>
        <taxon>Mycobacteriaceae</taxon>
        <taxon>Mycobacterium</taxon>
    </lineage>
</organism>
<dbReference type="SUPFAM" id="SSF52540">
    <property type="entry name" value="P-loop containing nucleoside triphosphate hydrolases"/>
    <property type="match status" value="1"/>
</dbReference>
<evidence type="ECO:0000313" key="1">
    <source>
        <dbReference type="EMBL" id="MCZ8380112.1"/>
    </source>
</evidence>
<reference evidence="1" key="1">
    <citation type="submission" date="2022-12" db="EMBL/GenBank/DDBJ databases">
        <authorList>
            <person name="Deng Y."/>
            <person name="Zhang Y.-Q."/>
        </authorList>
    </citation>
    <scope>NUCLEOTIDE SEQUENCE</scope>
    <source>
        <strain evidence="1">CPCC 205372</strain>
    </source>
</reference>
<name>A0ABT4PU68_9MYCO</name>
<sequence>MAHSARNAGAARPTALFVMGSGRSGSSALTRILSQCGGSLPTALVGATKDNQRGHWEPRTALYVNEAILRRHGSAGYDPSLRIQAEDALNPAEKAACIAKVRQFFAKLPTAPFVVIKELRITCLADIWFDAARSAGYDIATVIPVRHPGEVAASIAARDNLSPEHSSALWLKYNLLAERHTREVPRAFVEYANLLADWRHEVTRISAALEIDLSVRDDTAIEEFLQPTLRRQRLAGPVPEPFGTDWISAVYTALCRASRDEPWDQSEMNRVYEAYRASERGHWTAFEGFRRIHDSVPSRLLRPPVQKLFLELFALAHRRNETWTYVDRRP</sequence>
<evidence type="ECO:0000313" key="2">
    <source>
        <dbReference type="Proteomes" id="UP001142153"/>
    </source>
</evidence>
<dbReference type="InterPro" id="IPR027417">
    <property type="entry name" value="P-loop_NTPase"/>
</dbReference>
<protein>
    <submittedName>
        <fullName evidence="1">Sulfotransferase family protein</fullName>
    </submittedName>
</protein>